<dbReference type="SUPFAM" id="SSF54211">
    <property type="entry name" value="Ribosomal protein S5 domain 2-like"/>
    <property type="match status" value="1"/>
</dbReference>
<dbReference type="GO" id="GO:0006265">
    <property type="term" value="P:DNA topological change"/>
    <property type="evidence" value="ECO:0007669"/>
    <property type="project" value="InterPro"/>
</dbReference>
<dbReference type="PANTHER" id="PTHR45866">
    <property type="entry name" value="DNA GYRASE/TOPOISOMERASE SUBUNIT B"/>
    <property type="match status" value="1"/>
</dbReference>
<dbReference type="InterPro" id="IPR000565">
    <property type="entry name" value="Topo_IIA_B"/>
</dbReference>
<evidence type="ECO:0000256" key="10">
    <source>
        <dbReference type="ARBA" id="ARBA00023029"/>
    </source>
</evidence>
<dbReference type="RefSeq" id="WP_099540599.1">
    <property type="nucleotide sequence ID" value="NZ_PEBQ01000052.1"/>
</dbReference>
<dbReference type="GO" id="GO:0046872">
    <property type="term" value="F:metal ion binding"/>
    <property type="evidence" value="ECO:0007669"/>
    <property type="project" value="UniProtKB-KW"/>
</dbReference>
<evidence type="ECO:0000256" key="6">
    <source>
        <dbReference type="ARBA" id="ARBA00022723"/>
    </source>
</evidence>
<dbReference type="OrthoDB" id="9802808at2"/>
<comment type="caution">
    <text evidence="14">The sequence shown here is derived from an EMBL/GenBank/DDBJ whole genome shotgun (WGS) entry which is preliminary data.</text>
</comment>
<keyword evidence="10" id="KW-0799">Topoisomerase</keyword>
<dbReference type="InterPro" id="IPR013759">
    <property type="entry name" value="Topo_IIA_B_C"/>
</dbReference>
<dbReference type="SMART" id="SM00433">
    <property type="entry name" value="TOP2c"/>
    <property type="match status" value="1"/>
</dbReference>
<evidence type="ECO:0000256" key="11">
    <source>
        <dbReference type="ARBA" id="ARBA00023125"/>
    </source>
</evidence>
<dbReference type="Pfam" id="PF02518">
    <property type="entry name" value="HATPase_c"/>
    <property type="match status" value="1"/>
</dbReference>
<dbReference type="InterPro" id="IPR014721">
    <property type="entry name" value="Ribsml_uS5_D2-typ_fold_subgr"/>
</dbReference>
<keyword evidence="11" id="KW-0238">DNA-binding</keyword>
<feature type="domain" description="Toprim" evidence="13">
    <location>
        <begin position="448"/>
        <end position="568"/>
    </location>
</feature>
<evidence type="ECO:0000313" key="14">
    <source>
        <dbReference type="EMBL" id="PHY94950.1"/>
    </source>
</evidence>
<reference evidence="14 15" key="1">
    <citation type="submission" date="2017-10" db="EMBL/GenBank/DDBJ databases">
        <title>Genomic analysis of the genus Acetobacter.</title>
        <authorList>
            <person name="Kim K.H."/>
            <person name="Chun B.H."/>
            <person name="Son A.R."/>
            <person name="Jeon C.O."/>
        </authorList>
    </citation>
    <scope>NUCLEOTIDE SEQUENCE [LARGE SCALE GENOMIC DNA]</scope>
    <source>
        <strain evidence="14 15">LHT 2458</strain>
    </source>
</reference>
<dbReference type="InterPro" id="IPR006171">
    <property type="entry name" value="TOPRIM_dom"/>
</dbReference>
<gene>
    <name evidence="14" type="ORF">CSR02_03630</name>
</gene>
<keyword evidence="8" id="KW-0067">ATP-binding</keyword>
<protein>
    <recommendedName>
        <fullName evidence="4">DNA topoisomerase (ATP-hydrolyzing)</fullName>
        <ecNumber evidence="4">5.6.2.2</ecNumber>
    </recommendedName>
</protein>
<dbReference type="PANTHER" id="PTHR45866:SF1">
    <property type="entry name" value="DNA GYRASE SUBUNIT B, MITOCHONDRIAL"/>
    <property type="match status" value="1"/>
</dbReference>
<sequence>MTNKVPTPATDYDDYDESSIQALKGLEAVKLRPGMYIGDTDDGSGLHHMVFEIADNSVDEAQVGYADKVDISLNADGSVTVVDNGRGIPFGIHPEEGISTLEVIFTKLHAGGKFNQNAYKTSGGLHGVGSAVVNALSSTLTVEVWRRGQRATVTFHDGDAVAPTSVVDAPETEGTSGTKVTFTPSRTTFSSVVFDFKRLERRFRELSFLNPGVAINLSDLRGENPIERHFLSTGGVTEFVRYTDDENGQEPIIKEPISAKGIRPTKQGDRDIEVEIDVAFEWNSGHHETVLAFTNNIRQKGGEGSQGTHVAGFRQAISRGLLSYIQANAAGKSTGDASQISAEDFREGLTGVVAIKMPDPKFSSQTKEKLISSEAQNPVYTQVLESFTIWLDENPAQAKAIIAKAEEACKARLAAKRARESVRKKGSIGVANLPGKLADCQTKDPDKAELFIVEGDSAGGSAKQGRDRQFQAVLPLRGKVLNVESSTLDRIVKSEQIGTLMSALGCTFDTDENDRITFVVKKLRYKRIIIMTDADVDGEHIRTLLFTFFYNCYPEFIENGYIYVAQAPLYRIKKGKKDRYVRDDAELNDYLISDGVDDCTLVTRDGKRIQGVELVSTVKRALWLGSMISQADDPIRVPALTTCLVLAGGWDPAAFNDPEKMKVVIESVCSEMPRRLGDERIKFTGSLENGELHFNWVRRNVSRSATVSPIVMNTLAGQNLAAAKDEILALYGPGEKGTSSFLEIHTKTGELEEKIPLHTPFDLSSAILKRGQIGTKISRFKGLGEMNYEDLAKTTMNPETRTLVRLKIDDDVETASLVSRLMGSAPAKRKEFIEEGADRAILDLGDGGIG</sequence>
<dbReference type="SMART" id="SM00387">
    <property type="entry name" value="HATPase_c"/>
    <property type="match status" value="1"/>
</dbReference>
<dbReference type="InterPro" id="IPR020568">
    <property type="entry name" value="Ribosomal_Su5_D2-typ_SF"/>
</dbReference>
<dbReference type="Pfam" id="PF00204">
    <property type="entry name" value="DNA_gyraseB"/>
    <property type="match status" value="1"/>
</dbReference>
<dbReference type="GO" id="GO:0003918">
    <property type="term" value="F:DNA topoisomerase type II (double strand cut, ATP-hydrolyzing) activity"/>
    <property type="evidence" value="ECO:0007669"/>
    <property type="project" value="UniProtKB-EC"/>
</dbReference>
<dbReference type="InterPro" id="IPR003594">
    <property type="entry name" value="HATPase_dom"/>
</dbReference>
<dbReference type="Gene3D" id="3.30.565.10">
    <property type="entry name" value="Histidine kinase-like ATPase, C-terminal domain"/>
    <property type="match status" value="1"/>
</dbReference>
<evidence type="ECO:0000256" key="1">
    <source>
        <dbReference type="ARBA" id="ARBA00000185"/>
    </source>
</evidence>
<comment type="catalytic activity">
    <reaction evidence="1">
        <text>ATP-dependent breakage, passage and rejoining of double-stranded DNA.</text>
        <dbReference type="EC" id="5.6.2.2"/>
    </reaction>
</comment>
<dbReference type="CDD" id="cd00822">
    <property type="entry name" value="TopoII_Trans_DNA_gyrase"/>
    <property type="match status" value="1"/>
</dbReference>
<evidence type="ECO:0000256" key="5">
    <source>
        <dbReference type="ARBA" id="ARBA00022490"/>
    </source>
</evidence>
<accession>A0A2G4REN6</accession>
<dbReference type="InterPro" id="IPR013506">
    <property type="entry name" value="Topo_IIA_bsu_dom2"/>
</dbReference>
<dbReference type="NCBIfam" id="NF011501">
    <property type="entry name" value="PRK14939.1"/>
    <property type="match status" value="1"/>
</dbReference>
<evidence type="ECO:0000259" key="13">
    <source>
        <dbReference type="PROSITE" id="PS50880"/>
    </source>
</evidence>
<dbReference type="InterPro" id="IPR013760">
    <property type="entry name" value="Topo_IIA-like_dom_sf"/>
</dbReference>
<dbReference type="PROSITE" id="PS00177">
    <property type="entry name" value="TOPOISOMERASE_II"/>
    <property type="match status" value="1"/>
</dbReference>
<dbReference type="GO" id="GO:0005524">
    <property type="term" value="F:ATP binding"/>
    <property type="evidence" value="ECO:0007669"/>
    <property type="project" value="UniProtKB-KW"/>
</dbReference>
<dbReference type="EMBL" id="PEBQ01000052">
    <property type="protein sequence ID" value="PHY94950.1"/>
    <property type="molecule type" value="Genomic_DNA"/>
</dbReference>
<proteinExistence type="inferred from homology"/>
<comment type="cofactor">
    <cofactor evidence="2">
        <name>Mg(2+)</name>
        <dbReference type="ChEBI" id="CHEBI:18420"/>
    </cofactor>
</comment>
<evidence type="ECO:0000256" key="3">
    <source>
        <dbReference type="ARBA" id="ARBA00010708"/>
    </source>
</evidence>
<dbReference type="Proteomes" id="UP000228751">
    <property type="component" value="Unassembled WGS sequence"/>
</dbReference>
<dbReference type="EC" id="5.6.2.2" evidence="4"/>
<dbReference type="SUPFAM" id="SSF55874">
    <property type="entry name" value="ATPase domain of HSP90 chaperone/DNA topoisomerase II/histidine kinase"/>
    <property type="match status" value="1"/>
</dbReference>
<keyword evidence="9" id="KW-0460">Magnesium</keyword>
<dbReference type="InterPro" id="IPR036890">
    <property type="entry name" value="HATPase_C_sf"/>
</dbReference>
<evidence type="ECO:0000256" key="7">
    <source>
        <dbReference type="ARBA" id="ARBA00022741"/>
    </source>
</evidence>
<evidence type="ECO:0000256" key="2">
    <source>
        <dbReference type="ARBA" id="ARBA00001946"/>
    </source>
</evidence>
<evidence type="ECO:0000256" key="9">
    <source>
        <dbReference type="ARBA" id="ARBA00022842"/>
    </source>
</evidence>
<keyword evidence="6" id="KW-0479">Metal-binding</keyword>
<organism evidence="14 15">
    <name type="scientific">Acetobacter pomorum</name>
    <dbReference type="NCBI Taxonomy" id="65959"/>
    <lineage>
        <taxon>Bacteria</taxon>
        <taxon>Pseudomonadati</taxon>
        <taxon>Pseudomonadota</taxon>
        <taxon>Alphaproteobacteria</taxon>
        <taxon>Acetobacterales</taxon>
        <taxon>Acetobacteraceae</taxon>
        <taxon>Acetobacter</taxon>
    </lineage>
</organism>
<keyword evidence="5" id="KW-0963">Cytoplasm</keyword>
<dbReference type="SUPFAM" id="SSF56719">
    <property type="entry name" value="Type II DNA topoisomerase"/>
    <property type="match status" value="1"/>
</dbReference>
<dbReference type="Pfam" id="PF00986">
    <property type="entry name" value="DNA_gyraseB_C"/>
    <property type="match status" value="1"/>
</dbReference>
<dbReference type="FunFam" id="3.40.50.670:FF:000001">
    <property type="entry name" value="DNA topoisomerase 2"/>
    <property type="match status" value="1"/>
</dbReference>
<dbReference type="InterPro" id="IPR049353">
    <property type="entry name" value="GyrB_hook"/>
</dbReference>
<evidence type="ECO:0000256" key="4">
    <source>
        <dbReference type="ARBA" id="ARBA00012895"/>
    </source>
</evidence>
<evidence type="ECO:0000256" key="8">
    <source>
        <dbReference type="ARBA" id="ARBA00022840"/>
    </source>
</evidence>
<dbReference type="InterPro" id="IPR002288">
    <property type="entry name" value="DNA_gyrase_B_C"/>
</dbReference>
<dbReference type="GO" id="GO:0003677">
    <property type="term" value="F:DNA binding"/>
    <property type="evidence" value="ECO:0007669"/>
    <property type="project" value="UniProtKB-KW"/>
</dbReference>
<comment type="similarity">
    <text evidence="3">Belongs to the type II topoisomerase GyrB family.</text>
</comment>
<dbReference type="PROSITE" id="PS50880">
    <property type="entry name" value="TOPRIM"/>
    <property type="match status" value="1"/>
</dbReference>
<evidence type="ECO:0000313" key="15">
    <source>
        <dbReference type="Proteomes" id="UP000228751"/>
    </source>
</evidence>
<dbReference type="PRINTS" id="PR00418">
    <property type="entry name" value="TPI2FAMILY"/>
</dbReference>
<evidence type="ECO:0000256" key="12">
    <source>
        <dbReference type="ARBA" id="ARBA00023235"/>
    </source>
</evidence>
<name>A0A2G4REN6_9PROT</name>
<keyword evidence="7" id="KW-0547">Nucleotide-binding</keyword>
<dbReference type="InterPro" id="IPR018522">
    <property type="entry name" value="TopoIIA_CS"/>
</dbReference>
<dbReference type="Gene3D" id="3.40.50.670">
    <property type="match status" value="2"/>
</dbReference>
<dbReference type="PRINTS" id="PR01159">
    <property type="entry name" value="DNAGYRASEB"/>
</dbReference>
<dbReference type="CDD" id="cd16928">
    <property type="entry name" value="HATPase_GyrB-like"/>
    <property type="match status" value="1"/>
</dbReference>
<dbReference type="Pfam" id="PF21249">
    <property type="entry name" value="GyrB_hook"/>
    <property type="match status" value="1"/>
</dbReference>
<dbReference type="InterPro" id="IPR001241">
    <property type="entry name" value="Topo_IIA"/>
</dbReference>
<keyword evidence="15" id="KW-1185">Reference proteome</keyword>
<dbReference type="Gene3D" id="3.30.230.10">
    <property type="match status" value="1"/>
</dbReference>
<dbReference type="AlphaFoldDB" id="A0A2G4REN6"/>
<dbReference type="Pfam" id="PF01751">
    <property type="entry name" value="Toprim"/>
    <property type="match status" value="1"/>
</dbReference>
<keyword evidence="12" id="KW-0413">Isomerase</keyword>